<dbReference type="AlphaFoldDB" id="A0A2D0MZK4"/>
<keyword evidence="3" id="KW-1185">Reference proteome</keyword>
<keyword evidence="1" id="KW-1133">Transmembrane helix</keyword>
<evidence type="ECO:0000313" key="2">
    <source>
        <dbReference type="EMBL" id="PHN01675.1"/>
    </source>
</evidence>
<protein>
    <submittedName>
        <fullName evidence="2">Uncharacterized protein</fullName>
    </submittedName>
</protein>
<evidence type="ECO:0000256" key="1">
    <source>
        <dbReference type="SAM" id="Phobius"/>
    </source>
</evidence>
<sequence>MTKDQVLETAKSMFLQDSRRKEVLDFMTQNGLSGTEAEIMASNAYQAIKDERQALIQEQKKEEKKSGWNRIILGALIVLVSVIVLFATGKFYYFIAIGGIVLIVQGYNKLS</sequence>
<keyword evidence="1" id="KW-0812">Transmembrane</keyword>
<evidence type="ECO:0000313" key="3">
    <source>
        <dbReference type="Proteomes" id="UP000223913"/>
    </source>
</evidence>
<name>A0A2D0MZK4_FLAN2</name>
<feature type="transmembrane region" description="Helical" evidence="1">
    <location>
        <begin position="67"/>
        <end position="85"/>
    </location>
</feature>
<dbReference type="EMBL" id="PDUD01000050">
    <property type="protein sequence ID" value="PHN01675.1"/>
    <property type="molecule type" value="Genomic_DNA"/>
</dbReference>
<organism evidence="2 3">
    <name type="scientific">Flavilitoribacter nigricans (strain ATCC 23147 / DSM 23189 / NBRC 102662 / NCIMB 1420 / SS-2)</name>
    <name type="common">Lewinella nigricans</name>
    <dbReference type="NCBI Taxonomy" id="1122177"/>
    <lineage>
        <taxon>Bacteria</taxon>
        <taxon>Pseudomonadati</taxon>
        <taxon>Bacteroidota</taxon>
        <taxon>Saprospiria</taxon>
        <taxon>Saprospirales</taxon>
        <taxon>Lewinellaceae</taxon>
        <taxon>Flavilitoribacter</taxon>
    </lineage>
</organism>
<reference evidence="2 3" key="1">
    <citation type="submission" date="2017-10" db="EMBL/GenBank/DDBJ databases">
        <title>The draft genome sequence of Lewinella nigricans NBRC 102662.</title>
        <authorList>
            <person name="Wang K."/>
        </authorList>
    </citation>
    <scope>NUCLEOTIDE SEQUENCE [LARGE SCALE GENOMIC DNA]</scope>
    <source>
        <strain evidence="2 3">NBRC 102662</strain>
    </source>
</reference>
<dbReference type="Proteomes" id="UP000223913">
    <property type="component" value="Unassembled WGS sequence"/>
</dbReference>
<gene>
    <name evidence="2" type="ORF">CRP01_35595</name>
</gene>
<keyword evidence="1" id="KW-0472">Membrane</keyword>
<comment type="caution">
    <text evidence="2">The sequence shown here is derived from an EMBL/GenBank/DDBJ whole genome shotgun (WGS) entry which is preliminary data.</text>
</comment>
<accession>A0A2D0MZK4</accession>
<proteinExistence type="predicted"/>